<dbReference type="PANTHER" id="PTHR45657:SF20">
    <property type="entry name" value="CRAL_TRIO DOMAIN PROTEIN (AFU_ORTHOLOGUE AFUA_5G00680)"/>
    <property type="match status" value="1"/>
</dbReference>
<dbReference type="InterPro" id="IPR036865">
    <property type="entry name" value="CRAL-TRIO_dom_sf"/>
</dbReference>
<dbReference type="SUPFAM" id="SSF46938">
    <property type="entry name" value="CRAL/TRIO N-terminal domain"/>
    <property type="match status" value="1"/>
</dbReference>
<organism evidence="2 3">
    <name type="scientific">Penicillium cf. griseofulvum</name>
    <dbReference type="NCBI Taxonomy" id="2972120"/>
    <lineage>
        <taxon>Eukaryota</taxon>
        <taxon>Fungi</taxon>
        <taxon>Dikarya</taxon>
        <taxon>Ascomycota</taxon>
        <taxon>Pezizomycotina</taxon>
        <taxon>Eurotiomycetes</taxon>
        <taxon>Eurotiomycetidae</taxon>
        <taxon>Eurotiales</taxon>
        <taxon>Aspergillaceae</taxon>
        <taxon>Penicillium</taxon>
    </lineage>
</organism>
<gene>
    <name evidence="2" type="ORF">N7472_007135</name>
</gene>
<dbReference type="InterPro" id="IPR001251">
    <property type="entry name" value="CRAL-TRIO_dom"/>
</dbReference>
<feature type="non-terminal residue" evidence="2">
    <location>
        <position position="1"/>
    </location>
</feature>
<protein>
    <recommendedName>
        <fullName evidence="1">CRAL-TRIO domain-containing protein</fullName>
    </recommendedName>
</protein>
<evidence type="ECO:0000313" key="2">
    <source>
        <dbReference type="EMBL" id="KAJ5188121.1"/>
    </source>
</evidence>
<dbReference type="PROSITE" id="PS50191">
    <property type="entry name" value="CRAL_TRIO"/>
    <property type="match status" value="1"/>
</dbReference>
<dbReference type="AlphaFoldDB" id="A0A9W9J2M6"/>
<comment type="caution">
    <text evidence="2">The sequence shown here is derived from an EMBL/GenBank/DDBJ whole genome shotgun (WGS) entry which is preliminary data.</text>
</comment>
<dbReference type="Proteomes" id="UP001150879">
    <property type="component" value="Unassembled WGS sequence"/>
</dbReference>
<dbReference type="SUPFAM" id="SSF52087">
    <property type="entry name" value="CRAL/TRIO domain"/>
    <property type="match status" value="1"/>
</dbReference>
<reference evidence="2" key="2">
    <citation type="journal article" date="2023" name="IMA Fungus">
        <title>Comparative genomic study of the Penicillium genus elucidates a diverse pangenome and 15 lateral gene transfer events.</title>
        <authorList>
            <person name="Petersen C."/>
            <person name="Sorensen T."/>
            <person name="Nielsen M.R."/>
            <person name="Sondergaard T.E."/>
            <person name="Sorensen J.L."/>
            <person name="Fitzpatrick D.A."/>
            <person name="Frisvad J.C."/>
            <person name="Nielsen K.L."/>
        </authorList>
    </citation>
    <scope>NUCLEOTIDE SEQUENCE</scope>
    <source>
        <strain evidence="2">IBT 16849</strain>
    </source>
</reference>
<evidence type="ECO:0000259" key="1">
    <source>
        <dbReference type="PROSITE" id="PS50191"/>
    </source>
</evidence>
<reference evidence="2" key="1">
    <citation type="submission" date="2022-11" db="EMBL/GenBank/DDBJ databases">
        <authorList>
            <person name="Petersen C."/>
        </authorList>
    </citation>
    <scope>NUCLEOTIDE SEQUENCE</scope>
    <source>
        <strain evidence="2">IBT 16849</strain>
    </source>
</reference>
<name>A0A9W9J2M6_9EURO</name>
<dbReference type="Gene3D" id="3.40.525.10">
    <property type="entry name" value="CRAL-TRIO lipid binding domain"/>
    <property type="match status" value="2"/>
</dbReference>
<dbReference type="PANTHER" id="PTHR45657">
    <property type="entry name" value="CRAL-TRIO DOMAIN-CONTAINING PROTEIN YKL091C-RELATED"/>
    <property type="match status" value="1"/>
</dbReference>
<accession>A0A9W9J2M6</accession>
<dbReference type="Pfam" id="PF00650">
    <property type="entry name" value="CRAL_TRIO"/>
    <property type="match status" value="1"/>
</dbReference>
<keyword evidence="3" id="KW-1185">Reference proteome</keyword>
<dbReference type="Gene3D" id="1.10.8.20">
    <property type="entry name" value="N-terminal domain of phosphatidylinositol transfer protein sec14p"/>
    <property type="match status" value="1"/>
</dbReference>
<dbReference type="OrthoDB" id="30289at2759"/>
<feature type="domain" description="CRAL-TRIO" evidence="1">
    <location>
        <begin position="77"/>
        <end position="262"/>
    </location>
</feature>
<evidence type="ECO:0000313" key="3">
    <source>
        <dbReference type="Proteomes" id="UP001150879"/>
    </source>
</evidence>
<dbReference type="InterPro" id="IPR036273">
    <property type="entry name" value="CRAL/TRIO_N_dom_sf"/>
</dbReference>
<proteinExistence type="predicted"/>
<dbReference type="InterPro" id="IPR051026">
    <property type="entry name" value="PI/PC_transfer"/>
</dbReference>
<sequence length="325" mass="37181">SDNPLSSTQAANWVHVDRGKTFAMDYLIPRPSCMYYSMPITNSCFDSHTIRRFLSARRFDADDALKQFQETSLFRQEKQILRLYDVIDISDYEQARQFYPHWSGRRDREGLPICMFDLAHLDKDTLARWEKTRKNTGWAYPRCESSNTSDMLQLASVFHETLIRFILPLCSIMMDRPNCSVSITSSTYIVDASNLGIKQGWSVCNAPSYFAVIWNSLKGWVDPNMAGKIVVLMNTEVLPTLREYIDNANIPTVFGGGYCFEHGMLPDLDANIRQRLNWNISKRSLTPGPLKWIEDSDGKITTLTVGSKDSSKRSIRIATLDCVKK</sequence>
<dbReference type="CDD" id="cd00170">
    <property type="entry name" value="SEC14"/>
    <property type="match status" value="1"/>
</dbReference>
<dbReference type="EMBL" id="JAPQKP010000005">
    <property type="protein sequence ID" value="KAJ5188121.1"/>
    <property type="molecule type" value="Genomic_DNA"/>
</dbReference>